<feature type="chain" id="PRO_5040892174" evidence="1">
    <location>
        <begin position="25"/>
        <end position="314"/>
    </location>
</feature>
<reference evidence="2 3" key="1">
    <citation type="submission" date="2021-04" db="EMBL/GenBank/DDBJ databases">
        <title>Genome analysis of Polyangium sp.</title>
        <authorList>
            <person name="Li Y."/>
            <person name="Wang J."/>
        </authorList>
    </citation>
    <scope>NUCLEOTIDE SEQUENCE [LARGE SCALE GENOMIC DNA]</scope>
    <source>
        <strain evidence="2 3">SDU14</strain>
    </source>
</reference>
<accession>A0A9X3X9V1</accession>
<comment type="caution">
    <text evidence="2">The sequence shown here is derived from an EMBL/GenBank/DDBJ whole genome shotgun (WGS) entry which is preliminary data.</text>
</comment>
<keyword evidence="3" id="KW-1185">Reference proteome</keyword>
<dbReference type="Proteomes" id="UP001151081">
    <property type="component" value="Unassembled WGS sequence"/>
</dbReference>
<proteinExistence type="predicted"/>
<evidence type="ECO:0000313" key="3">
    <source>
        <dbReference type="Proteomes" id="UP001151081"/>
    </source>
</evidence>
<gene>
    <name evidence="2" type="ORF">KEG57_33310</name>
</gene>
<sequence length="314" mass="33301">MKSTMILRTTFVALVLGSMATLPACSKKSDASAEVTAENLSADDTITEQHDPATISWSVTPDGKVRARVKTPDGQPVEKDVSGKLTVKPLQKGAQPVKATLVFDAKTGLHTADIPKLDADLTEVDYELQVNGKPVEGALHLPKGGTKELVATAKVTAGVEIPKGKKGPNGGILQVAGDDLLEVVADQKTGETRVYLLDDDLKPMPVGKHKVKIGVVAGSPEMIELTPEPKAMYFTGKLTVKANPSKLTVVFYDESDIEPIVVLCGWSPGVVIVVGTVVLPLFVAVNWVPVVVVQPPVIVIGKGKGKGKGKWKWH</sequence>
<dbReference type="AlphaFoldDB" id="A0A9X3X9V1"/>
<feature type="signal peptide" evidence="1">
    <location>
        <begin position="1"/>
        <end position="24"/>
    </location>
</feature>
<protein>
    <submittedName>
        <fullName evidence="2">Uncharacterized protein</fullName>
    </submittedName>
</protein>
<keyword evidence="1" id="KW-0732">Signal</keyword>
<organism evidence="2 3">
    <name type="scientific">Polyangium jinanense</name>
    <dbReference type="NCBI Taxonomy" id="2829994"/>
    <lineage>
        <taxon>Bacteria</taxon>
        <taxon>Pseudomonadati</taxon>
        <taxon>Myxococcota</taxon>
        <taxon>Polyangia</taxon>
        <taxon>Polyangiales</taxon>
        <taxon>Polyangiaceae</taxon>
        <taxon>Polyangium</taxon>
    </lineage>
</organism>
<name>A0A9X3X9V1_9BACT</name>
<dbReference type="EMBL" id="JAGTJJ010000028">
    <property type="protein sequence ID" value="MDC3985405.1"/>
    <property type="molecule type" value="Genomic_DNA"/>
</dbReference>
<dbReference type="RefSeq" id="WP_272426358.1">
    <property type="nucleotide sequence ID" value="NZ_JAGTJJ010000028.1"/>
</dbReference>
<evidence type="ECO:0000256" key="1">
    <source>
        <dbReference type="SAM" id="SignalP"/>
    </source>
</evidence>
<evidence type="ECO:0000313" key="2">
    <source>
        <dbReference type="EMBL" id="MDC3985405.1"/>
    </source>
</evidence>